<keyword evidence="2" id="KW-1185">Reference proteome</keyword>
<comment type="caution">
    <text evidence="1">The sequence shown here is derived from an EMBL/GenBank/DDBJ whole genome shotgun (WGS) entry which is preliminary data.</text>
</comment>
<dbReference type="EMBL" id="BJMN01000016">
    <property type="protein sequence ID" value="GEB57278.1"/>
    <property type="molecule type" value="Genomic_DNA"/>
</dbReference>
<protein>
    <submittedName>
        <fullName evidence="1">Uncharacterized protein</fullName>
    </submittedName>
</protein>
<accession>A0A4Y3RK16</accession>
<reference evidence="1 2" key="1">
    <citation type="submission" date="2019-06" db="EMBL/GenBank/DDBJ databases">
        <title>Whole genome shotgun sequence of Streptomyces gardneri NBRC 12865.</title>
        <authorList>
            <person name="Hosoyama A."/>
            <person name="Uohara A."/>
            <person name="Ohji S."/>
            <person name="Ichikawa N."/>
        </authorList>
    </citation>
    <scope>NUCLEOTIDE SEQUENCE [LARGE SCALE GENOMIC DNA]</scope>
    <source>
        <strain evidence="1 2">NBRC 12865</strain>
    </source>
</reference>
<organism evidence="1 2">
    <name type="scientific">Streptomyces gardneri</name>
    <dbReference type="NCBI Taxonomy" id="66892"/>
    <lineage>
        <taxon>Bacteria</taxon>
        <taxon>Bacillati</taxon>
        <taxon>Actinomycetota</taxon>
        <taxon>Actinomycetes</taxon>
        <taxon>Kitasatosporales</taxon>
        <taxon>Streptomycetaceae</taxon>
        <taxon>Streptomyces</taxon>
    </lineage>
</organism>
<evidence type="ECO:0000313" key="1">
    <source>
        <dbReference type="EMBL" id="GEB57278.1"/>
    </source>
</evidence>
<dbReference type="AlphaFoldDB" id="A0A4Y3RK16"/>
<evidence type="ECO:0000313" key="2">
    <source>
        <dbReference type="Proteomes" id="UP000315226"/>
    </source>
</evidence>
<proteinExistence type="predicted"/>
<name>A0A4Y3RK16_9ACTN</name>
<dbReference type="Proteomes" id="UP000315226">
    <property type="component" value="Unassembled WGS sequence"/>
</dbReference>
<sequence length="96" mass="10526">MRTAAAIGRASDLLVTAYRRAPGSVAWVRRVLSNQWVLRVRDAPQIQETAGSCWKAAARVRAQVAGPGFASILHCEAVSDTASALQRRFRDKMTDE</sequence>
<gene>
    <name evidence="1" type="ORF">SGA01_28830</name>
</gene>